<dbReference type="Proteomes" id="UP000178367">
    <property type="component" value="Unassembled WGS sequence"/>
</dbReference>
<sequence>MDLTLNNNRGLTWELTSFFQDESSRVGEENLADLLIPGEGRDFYIRVYGELWAPGLYGEQGVCLCAFSFGEKNEIKFSSGVYSIKPDFWPFLLEHLENTLDKNWGEIESEKKRALAEWITEKKRTLEISFSDKRLPAVVNASPKKIHGIMIEDILITFEQ</sequence>
<dbReference type="STRING" id="1797994.A2227_07795"/>
<accession>A0A1F5SF22</accession>
<name>A0A1F5SF22_9BACT</name>
<dbReference type="EMBL" id="MFGB01000022">
    <property type="protein sequence ID" value="OGF25274.1"/>
    <property type="molecule type" value="Genomic_DNA"/>
</dbReference>
<reference evidence="1 2" key="1">
    <citation type="journal article" date="2016" name="Nat. Commun.">
        <title>Thousands of microbial genomes shed light on interconnected biogeochemical processes in an aquifer system.</title>
        <authorList>
            <person name="Anantharaman K."/>
            <person name="Brown C.T."/>
            <person name="Hug L.A."/>
            <person name="Sharon I."/>
            <person name="Castelle C.J."/>
            <person name="Probst A.J."/>
            <person name="Thomas B.C."/>
            <person name="Singh A."/>
            <person name="Wilkins M.J."/>
            <person name="Karaoz U."/>
            <person name="Brodie E.L."/>
            <person name="Williams K.H."/>
            <person name="Hubbard S.S."/>
            <person name="Banfield J.F."/>
        </authorList>
    </citation>
    <scope>NUCLEOTIDE SEQUENCE [LARGE SCALE GENOMIC DNA]</scope>
</reference>
<protein>
    <submittedName>
        <fullName evidence="1">Uncharacterized protein</fullName>
    </submittedName>
</protein>
<organism evidence="1 2">
    <name type="scientific">Candidatus Falkowbacteria bacterium RIFOXYA2_FULL_47_19</name>
    <dbReference type="NCBI Taxonomy" id="1797994"/>
    <lineage>
        <taxon>Bacteria</taxon>
        <taxon>Candidatus Falkowiibacteriota</taxon>
    </lineage>
</organism>
<evidence type="ECO:0000313" key="2">
    <source>
        <dbReference type="Proteomes" id="UP000178367"/>
    </source>
</evidence>
<dbReference type="AlphaFoldDB" id="A0A1F5SF22"/>
<evidence type="ECO:0000313" key="1">
    <source>
        <dbReference type="EMBL" id="OGF25274.1"/>
    </source>
</evidence>
<comment type="caution">
    <text evidence="1">The sequence shown here is derived from an EMBL/GenBank/DDBJ whole genome shotgun (WGS) entry which is preliminary data.</text>
</comment>
<proteinExistence type="predicted"/>
<gene>
    <name evidence="1" type="ORF">A2227_07795</name>
</gene>